<keyword evidence="3" id="KW-1185">Reference proteome</keyword>
<evidence type="ECO:0000313" key="2">
    <source>
        <dbReference type="EMBL" id="TXC63563.1"/>
    </source>
</evidence>
<dbReference type="EMBL" id="VOQQ01000001">
    <property type="protein sequence ID" value="TXC63563.1"/>
    <property type="molecule type" value="Genomic_DNA"/>
</dbReference>
<dbReference type="OrthoDB" id="9855903at2"/>
<proteinExistence type="predicted"/>
<dbReference type="RefSeq" id="WP_147042969.1">
    <property type="nucleotide sequence ID" value="NZ_BAABIR010000003.1"/>
</dbReference>
<sequence>MKKLLIAALASSAFATTPAFAESQDTSVVTLQGTVPQICTVVPNAGVAGNNVPGLAYSVSGDNVNASWQFVVPNQDDPTQATIGQTNQAFFSIAFRTFCNDNFTWTTTATNGTMRHGDGTAPAGFVGELDYAITTKQIGVGAAGAHNGVNLAAGGTDTYTSDAFNGTSQIDIGVSPSTTPPVAGAYQETLTLTFKADS</sequence>
<dbReference type="AlphaFoldDB" id="A0A5C6TT38"/>
<keyword evidence="1" id="KW-0732">Signal</keyword>
<feature type="chain" id="PRO_5022762110" description="DUF4402 domain-containing protein" evidence="1">
    <location>
        <begin position="22"/>
        <end position="198"/>
    </location>
</feature>
<gene>
    <name evidence="2" type="ORF">FRZ32_07745</name>
</gene>
<organism evidence="2 3">
    <name type="scientific">Allosphingosinicella ginsenosidimutans</name>
    <dbReference type="NCBI Taxonomy" id="1176539"/>
    <lineage>
        <taxon>Bacteria</taxon>
        <taxon>Pseudomonadati</taxon>
        <taxon>Pseudomonadota</taxon>
        <taxon>Alphaproteobacteria</taxon>
        <taxon>Sphingomonadales</taxon>
        <taxon>Sphingomonadaceae</taxon>
        <taxon>Allosphingosinicella</taxon>
    </lineage>
</organism>
<dbReference type="Proteomes" id="UP000321249">
    <property type="component" value="Unassembled WGS sequence"/>
</dbReference>
<name>A0A5C6TT38_9SPHN</name>
<reference evidence="2 3" key="1">
    <citation type="journal article" date="2015" name="J. Microbiol.">
        <title>Sphingosinicella ginsenosidimutans sp. nov., with ginsenoside converting activity.</title>
        <authorList>
            <person name="Kim J.K."/>
            <person name="Kang M.S."/>
            <person name="Park S.C."/>
            <person name="Kim K.M."/>
            <person name="Choi K."/>
            <person name="Yoon M.H."/>
            <person name="Im W.T."/>
        </authorList>
    </citation>
    <scope>NUCLEOTIDE SEQUENCE [LARGE SCALE GENOMIC DNA]</scope>
    <source>
        <strain evidence="2 3">BS-11</strain>
    </source>
</reference>
<evidence type="ECO:0008006" key="4">
    <source>
        <dbReference type="Google" id="ProtNLM"/>
    </source>
</evidence>
<comment type="caution">
    <text evidence="2">The sequence shown here is derived from an EMBL/GenBank/DDBJ whole genome shotgun (WGS) entry which is preliminary data.</text>
</comment>
<feature type="signal peptide" evidence="1">
    <location>
        <begin position="1"/>
        <end position="21"/>
    </location>
</feature>
<evidence type="ECO:0000256" key="1">
    <source>
        <dbReference type="SAM" id="SignalP"/>
    </source>
</evidence>
<accession>A0A5C6TT38</accession>
<evidence type="ECO:0000313" key="3">
    <source>
        <dbReference type="Proteomes" id="UP000321249"/>
    </source>
</evidence>
<protein>
    <recommendedName>
        <fullName evidence="4">DUF4402 domain-containing protein</fullName>
    </recommendedName>
</protein>